<dbReference type="GO" id="GO:0050661">
    <property type="term" value="F:NADP binding"/>
    <property type="evidence" value="ECO:0007669"/>
    <property type="project" value="InterPro"/>
</dbReference>
<dbReference type="Pfam" id="PF00743">
    <property type="entry name" value="FMO-like"/>
    <property type="match status" value="1"/>
</dbReference>
<dbReference type="PANTHER" id="PTHR43098">
    <property type="entry name" value="L-ORNITHINE N(5)-MONOOXYGENASE-RELATED"/>
    <property type="match status" value="1"/>
</dbReference>
<protein>
    <recommendedName>
        <fullName evidence="10">FAD/NAD(P)-binding domain-containing protein</fullName>
    </recommendedName>
</protein>
<evidence type="ECO:0000256" key="1">
    <source>
        <dbReference type="ARBA" id="ARBA00001974"/>
    </source>
</evidence>
<dbReference type="AlphaFoldDB" id="A0A4V4HBC1"/>
<evidence type="ECO:0000256" key="6">
    <source>
        <dbReference type="ARBA" id="ARBA00023002"/>
    </source>
</evidence>
<dbReference type="SUPFAM" id="SSF51905">
    <property type="entry name" value="FAD/NAD(P)-binding domain"/>
    <property type="match status" value="1"/>
</dbReference>
<evidence type="ECO:0000256" key="5">
    <source>
        <dbReference type="ARBA" id="ARBA00022857"/>
    </source>
</evidence>
<name>A0A4V4HBC1_DENBC</name>
<keyword evidence="6" id="KW-0560">Oxidoreductase</keyword>
<dbReference type="Gene3D" id="3.50.50.60">
    <property type="entry name" value="FAD/NAD(P)-binding domain"/>
    <property type="match status" value="1"/>
</dbReference>
<sequence length="137" mass="15095">VYFNSHVKEAIWDFEAGKWTVVTADGKQARACFLLLCTGIGSSYYVPEIKGFSSFKGACHHTSRWPHKGVDLGGKCVGVIGTGATGVQSHSRSCSHRWTSHRLPAYSQPCSSHETTPREFQLAAADGRRPLLRFLQN</sequence>
<dbReference type="InterPro" id="IPR036188">
    <property type="entry name" value="FAD/NAD-bd_sf"/>
</dbReference>
<evidence type="ECO:0000256" key="7">
    <source>
        <dbReference type="ARBA" id="ARBA00023033"/>
    </source>
</evidence>
<dbReference type="PANTHER" id="PTHR43098:SF3">
    <property type="entry name" value="L-ORNITHINE N(5)-MONOOXYGENASE-RELATED"/>
    <property type="match status" value="1"/>
</dbReference>
<evidence type="ECO:0000256" key="4">
    <source>
        <dbReference type="ARBA" id="ARBA00022827"/>
    </source>
</evidence>
<comment type="similarity">
    <text evidence="2">Belongs to the FAD-binding monooxygenase family.</text>
</comment>
<keyword evidence="9" id="KW-1185">Reference proteome</keyword>
<evidence type="ECO:0000256" key="2">
    <source>
        <dbReference type="ARBA" id="ARBA00010139"/>
    </source>
</evidence>
<dbReference type="GO" id="GO:0050660">
    <property type="term" value="F:flavin adenine dinucleotide binding"/>
    <property type="evidence" value="ECO:0007669"/>
    <property type="project" value="InterPro"/>
</dbReference>
<evidence type="ECO:0000313" key="9">
    <source>
        <dbReference type="Proteomes" id="UP000297245"/>
    </source>
</evidence>
<keyword evidence="5" id="KW-0521">NADP</keyword>
<gene>
    <name evidence="8" type="ORF">K435DRAFT_885716</name>
</gene>
<comment type="cofactor">
    <cofactor evidence="1">
        <name>FAD</name>
        <dbReference type="ChEBI" id="CHEBI:57692"/>
    </cofactor>
</comment>
<accession>A0A4V4HBC1</accession>
<dbReference type="InterPro" id="IPR020946">
    <property type="entry name" value="Flavin_mOase-like"/>
</dbReference>
<feature type="non-terminal residue" evidence="8">
    <location>
        <position position="1"/>
    </location>
</feature>
<dbReference type="Proteomes" id="UP000297245">
    <property type="component" value="Unassembled WGS sequence"/>
</dbReference>
<keyword evidence="4" id="KW-0274">FAD</keyword>
<keyword evidence="7" id="KW-0503">Monooxygenase</keyword>
<reference evidence="8 9" key="1">
    <citation type="journal article" date="2019" name="Nat. Ecol. Evol.">
        <title>Megaphylogeny resolves global patterns of mushroom evolution.</title>
        <authorList>
            <person name="Varga T."/>
            <person name="Krizsan K."/>
            <person name="Foldi C."/>
            <person name="Dima B."/>
            <person name="Sanchez-Garcia M."/>
            <person name="Sanchez-Ramirez S."/>
            <person name="Szollosi G.J."/>
            <person name="Szarkandi J.G."/>
            <person name="Papp V."/>
            <person name="Albert L."/>
            <person name="Andreopoulos W."/>
            <person name="Angelini C."/>
            <person name="Antonin V."/>
            <person name="Barry K.W."/>
            <person name="Bougher N.L."/>
            <person name="Buchanan P."/>
            <person name="Buyck B."/>
            <person name="Bense V."/>
            <person name="Catcheside P."/>
            <person name="Chovatia M."/>
            <person name="Cooper J."/>
            <person name="Damon W."/>
            <person name="Desjardin D."/>
            <person name="Finy P."/>
            <person name="Geml J."/>
            <person name="Haridas S."/>
            <person name="Hughes K."/>
            <person name="Justo A."/>
            <person name="Karasinski D."/>
            <person name="Kautmanova I."/>
            <person name="Kiss B."/>
            <person name="Kocsube S."/>
            <person name="Kotiranta H."/>
            <person name="LaButti K.M."/>
            <person name="Lechner B.E."/>
            <person name="Liimatainen K."/>
            <person name="Lipzen A."/>
            <person name="Lukacs Z."/>
            <person name="Mihaltcheva S."/>
            <person name="Morgado L.N."/>
            <person name="Niskanen T."/>
            <person name="Noordeloos M.E."/>
            <person name="Ohm R.A."/>
            <person name="Ortiz-Santana B."/>
            <person name="Ovrebo C."/>
            <person name="Racz N."/>
            <person name="Riley R."/>
            <person name="Savchenko A."/>
            <person name="Shiryaev A."/>
            <person name="Soop K."/>
            <person name="Spirin V."/>
            <person name="Szebenyi C."/>
            <person name="Tomsovsky M."/>
            <person name="Tulloss R.E."/>
            <person name="Uehling J."/>
            <person name="Grigoriev I.V."/>
            <person name="Vagvolgyi C."/>
            <person name="Papp T."/>
            <person name="Martin F.M."/>
            <person name="Miettinen O."/>
            <person name="Hibbett D.S."/>
            <person name="Nagy L.G."/>
        </authorList>
    </citation>
    <scope>NUCLEOTIDE SEQUENCE [LARGE SCALE GENOMIC DNA]</scope>
    <source>
        <strain evidence="8 9">CBS 962.96</strain>
    </source>
</reference>
<evidence type="ECO:0000256" key="3">
    <source>
        <dbReference type="ARBA" id="ARBA00022630"/>
    </source>
</evidence>
<organism evidence="8 9">
    <name type="scientific">Dendrothele bispora (strain CBS 962.96)</name>
    <dbReference type="NCBI Taxonomy" id="1314807"/>
    <lineage>
        <taxon>Eukaryota</taxon>
        <taxon>Fungi</taxon>
        <taxon>Dikarya</taxon>
        <taxon>Basidiomycota</taxon>
        <taxon>Agaricomycotina</taxon>
        <taxon>Agaricomycetes</taxon>
        <taxon>Agaricomycetidae</taxon>
        <taxon>Agaricales</taxon>
        <taxon>Agaricales incertae sedis</taxon>
        <taxon>Dendrothele</taxon>
    </lineage>
</organism>
<evidence type="ECO:0000313" key="8">
    <source>
        <dbReference type="EMBL" id="THU78865.1"/>
    </source>
</evidence>
<evidence type="ECO:0008006" key="10">
    <source>
        <dbReference type="Google" id="ProtNLM"/>
    </source>
</evidence>
<dbReference type="OrthoDB" id="3042692at2759"/>
<dbReference type="GO" id="GO:0004499">
    <property type="term" value="F:N,N-dimethylaniline monooxygenase activity"/>
    <property type="evidence" value="ECO:0007669"/>
    <property type="project" value="InterPro"/>
</dbReference>
<proteinExistence type="inferred from homology"/>
<dbReference type="InterPro" id="IPR050775">
    <property type="entry name" value="FAD-binding_Monooxygenases"/>
</dbReference>
<dbReference type="EMBL" id="ML180118">
    <property type="protein sequence ID" value="THU78865.1"/>
    <property type="molecule type" value="Genomic_DNA"/>
</dbReference>
<feature type="non-terminal residue" evidence="8">
    <location>
        <position position="137"/>
    </location>
</feature>
<keyword evidence="3" id="KW-0285">Flavoprotein</keyword>